<evidence type="ECO:0000256" key="7">
    <source>
        <dbReference type="SAM" id="Phobius"/>
    </source>
</evidence>
<dbReference type="Gene3D" id="1.10.510.10">
    <property type="entry name" value="Transferase(Phosphotransferase) domain 1"/>
    <property type="match status" value="1"/>
</dbReference>
<dbReference type="InterPro" id="IPR017441">
    <property type="entry name" value="Protein_kinase_ATP_BS"/>
</dbReference>
<feature type="region of interest" description="Disordered" evidence="6">
    <location>
        <begin position="307"/>
        <end position="337"/>
    </location>
</feature>
<dbReference type="InterPro" id="IPR008271">
    <property type="entry name" value="Ser/Thr_kinase_AS"/>
</dbReference>
<keyword evidence="7" id="KW-0812">Transmembrane</keyword>
<keyword evidence="1" id="KW-0808">Transferase</keyword>
<comment type="caution">
    <text evidence="10">The sequence shown here is derived from an EMBL/GenBank/DDBJ whole genome shotgun (WGS) entry which is preliminary data.</text>
</comment>
<evidence type="ECO:0000256" key="1">
    <source>
        <dbReference type="ARBA" id="ARBA00022679"/>
    </source>
</evidence>
<dbReference type="PROSITE" id="PS50011">
    <property type="entry name" value="PROTEIN_KINASE_DOM"/>
    <property type="match status" value="1"/>
</dbReference>
<evidence type="ECO:0000256" key="5">
    <source>
        <dbReference type="PROSITE-ProRule" id="PRU10141"/>
    </source>
</evidence>
<protein>
    <submittedName>
        <fullName evidence="10">Serine/threonine protein kinase</fullName>
    </submittedName>
</protein>
<feature type="transmembrane region" description="Helical" evidence="7">
    <location>
        <begin position="437"/>
        <end position="458"/>
    </location>
</feature>
<name>A0A5C4Y7S6_9DEIO</name>
<dbReference type="SUPFAM" id="SSF56112">
    <property type="entry name" value="Protein kinase-like (PK-like)"/>
    <property type="match status" value="1"/>
</dbReference>
<keyword evidence="3 10" id="KW-0418">Kinase</keyword>
<dbReference type="Proteomes" id="UP000629870">
    <property type="component" value="Unassembled WGS sequence"/>
</dbReference>
<dbReference type="GO" id="GO:0004674">
    <property type="term" value="F:protein serine/threonine kinase activity"/>
    <property type="evidence" value="ECO:0007669"/>
    <property type="project" value="UniProtKB-KW"/>
</dbReference>
<dbReference type="Proteomes" id="UP000313988">
    <property type="component" value="Unassembled WGS sequence"/>
</dbReference>
<dbReference type="RefSeq" id="WP_139401667.1">
    <property type="nucleotide sequence ID" value="NZ_JACHEW010000014.1"/>
</dbReference>
<dbReference type="Gene3D" id="3.30.200.20">
    <property type="entry name" value="Phosphorylase Kinase, domain 1"/>
    <property type="match status" value="1"/>
</dbReference>
<gene>
    <name evidence="10" type="ORF">FHR04_06200</name>
    <name evidence="9" type="ORF">HNQ04_002680</name>
</gene>
<dbReference type="OrthoDB" id="9788659at2"/>
<keyword evidence="7" id="KW-1133">Transmembrane helix</keyword>
<sequence>MVCTVCGDPVQGAETSCRTCGAPLSASVTLPAGATLNLGQYEVLKVLGQGGFGVTYQARDKRLGHQVAIKELFISGSSRRENTVFAPSTLGTQGFAETKMRFLEEARVLASFNHPGIVRVLNFFEDHGTAYLVMELLDGETLGALLASRGPQEAAAVGRVAASLAETLAEVHRAGLLHRDIKPDNIVLEKSGRVVLIDFGSVRAFAPGKTVSHTRLVTPGYAPLEQYGTAAKFGAYTDIYALGATLHHALTGVMPPPATDRALGTPLPPLPASTPPVLRRVVEAAMAVKVTDRPQSAAELLVLLRGGAPQPAPKPAPTPKPQPKPVPKPPAPPADPLADYLRARHLTEQQLRDLLYDGDLSPGTLPNPVRQALVGRRWLDSAGEVPGPLRRWETPTPKAAPAPVHRPALAALRWTGVVLGILGGVAAALVGEGGPSIALLGGVLGALGGYLLSNLVWWTLPALPAVAGVFAYLYGEDAALPPVYLVGLPLLAALISFGVLRAVRRL</sequence>
<keyword evidence="7" id="KW-0472">Membrane</keyword>
<feature type="compositionally biased region" description="Pro residues" evidence="6">
    <location>
        <begin position="310"/>
        <end position="335"/>
    </location>
</feature>
<dbReference type="AlphaFoldDB" id="A0A5C4Y7S6"/>
<keyword evidence="4 5" id="KW-0067">ATP-binding</keyword>
<evidence type="ECO:0000313" key="11">
    <source>
        <dbReference type="Proteomes" id="UP000313988"/>
    </source>
</evidence>
<dbReference type="CDD" id="cd14014">
    <property type="entry name" value="STKc_PknB_like"/>
    <property type="match status" value="1"/>
</dbReference>
<dbReference type="GO" id="GO:0005524">
    <property type="term" value="F:ATP binding"/>
    <property type="evidence" value="ECO:0007669"/>
    <property type="project" value="UniProtKB-UniRule"/>
</dbReference>
<reference evidence="10 11" key="1">
    <citation type="submission" date="2019-06" db="EMBL/GenBank/DDBJ databases">
        <title>Genome sequence of Deinococcus radiopugnans ATCC 19172.</title>
        <authorList>
            <person name="Maclea K.S."/>
            <person name="Maynard C.R."/>
        </authorList>
    </citation>
    <scope>NUCLEOTIDE SEQUENCE [LARGE SCALE GENOMIC DNA]</scope>
    <source>
        <strain evidence="10 11">ATCC 19172</strain>
    </source>
</reference>
<reference evidence="9 12" key="2">
    <citation type="submission" date="2020-08" db="EMBL/GenBank/DDBJ databases">
        <title>Genomic Encyclopedia of Type Strains, Phase IV (KMG-IV): sequencing the most valuable type-strain genomes for metagenomic binning, comparative biology and taxonomic classification.</title>
        <authorList>
            <person name="Goeker M."/>
        </authorList>
    </citation>
    <scope>NUCLEOTIDE SEQUENCE [LARGE SCALE GENOMIC DNA]</scope>
    <source>
        <strain evidence="9 12">DSM 12027</strain>
    </source>
</reference>
<evidence type="ECO:0000259" key="8">
    <source>
        <dbReference type="PROSITE" id="PS50011"/>
    </source>
</evidence>
<feature type="transmembrane region" description="Helical" evidence="7">
    <location>
        <begin position="411"/>
        <end position="430"/>
    </location>
</feature>
<evidence type="ECO:0000313" key="10">
    <source>
        <dbReference type="EMBL" id="TNM71952.1"/>
    </source>
</evidence>
<dbReference type="InterPro" id="IPR000719">
    <property type="entry name" value="Prot_kinase_dom"/>
</dbReference>
<proteinExistence type="predicted"/>
<dbReference type="PROSITE" id="PS00108">
    <property type="entry name" value="PROTEIN_KINASE_ST"/>
    <property type="match status" value="1"/>
</dbReference>
<evidence type="ECO:0000256" key="6">
    <source>
        <dbReference type="SAM" id="MobiDB-lite"/>
    </source>
</evidence>
<feature type="domain" description="Protein kinase" evidence="8">
    <location>
        <begin position="41"/>
        <end position="304"/>
    </location>
</feature>
<organism evidence="10 11">
    <name type="scientific">Deinococcus radiopugnans ATCC 19172</name>
    <dbReference type="NCBI Taxonomy" id="585398"/>
    <lineage>
        <taxon>Bacteria</taxon>
        <taxon>Thermotogati</taxon>
        <taxon>Deinococcota</taxon>
        <taxon>Deinococci</taxon>
        <taxon>Deinococcales</taxon>
        <taxon>Deinococcaceae</taxon>
        <taxon>Deinococcus</taxon>
    </lineage>
</organism>
<evidence type="ECO:0000313" key="12">
    <source>
        <dbReference type="Proteomes" id="UP000629870"/>
    </source>
</evidence>
<dbReference type="Pfam" id="PF00069">
    <property type="entry name" value="Pkinase"/>
    <property type="match status" value="1"/>
</dbReference>
<dbReference type="PANTHER" id="PTHR43289:SF34">
    <property type="entry name" value="SERINE_THREONINE-PROTEIN KINASE YBDM-RELATED"/>
    <property type="match status" value="1"/>
</dbReference>
<dbReference type="InterPro" id="IPR011009">
    <property type="entry name" value="Kinase-like_dom_sf"/>
</dbReference>
<evidence type="ECO:0000256" key="3">
    <source>
        <dbReference type="ARBA" id="ARBA00022777"/>
    </source>
</evidence>
<accession>A0A5C4Y7S6</accession>
<evidence type="ECO:0000256" key="4">
    <source>
        <dbReference type="ARBA" id="ARBA00022840"/>
    </source>
</evidence>
<dbReference type="EMBL" id="VDMO01000005">
    <property type="protein sequence ID" value="TNM71952.1"/>
    <property type="molecule type" value="Genomic_DNA"/>
</dbReference>
<keyword evidence="10" id="KW-0723">Serine/threonine-protein kinase</keyword>
<evidence type="ECO:0000256" key="2">
    <source>
        <dbReference type="ARBA" id="ARBA00022741"/>
    </source>
</evidence>
<dbReference type="PANTHER" id="PTHR43289">
    <property type="entry name" value="MITOGEN-ACTIVATED PROTEIN KINASE KINASE KINASE 20-RELATED"/>
    <property type="match status" value="1"/>
</dbReference>
<evidence type="ECO:0000313" key="9">
    <source>
        <dbReference type="EMBL" id="MBB6017415.1"/>
    </source>
</evidence>
<dbReference type="EMBL" id="JACHEW010000014">
    <property type="protein sequence ID" value="MBB6017415.1"/>
    <property type="molecule type" value="Genomic_DNA"/>
</dbReference>
<dbReference type="PROSITE" id="PS00107">
    <property type="entry name" value="PROTEIN_KINASE_ATP"/>
    <property type="match status" value="1"/>
</dbReference>
<dbReference type="SMART" id="SM00220">
    <property type="entry name" value="S_TKc"/>
    <property type="match status" value="1"/>
</dbReference>
<feature type="binding site" evidence="5">
    <location>
        <position position="70"/>
    </location>
    <ligand>
        <name>ATP</name>
        <dbReference type="ChEBI" id="CHEBI:30616"/>
    </ligand>
</feature>
<keyword evidence="12" id="KW-1185">Reference proteome</keyword>
<keyword evidence="2 5" id="KW-0547">Nucleotide-binding</keyword>
<feature type="transmembrane region" description="Helical" evidence="7">
    <location>
        <begin position="478"/>
        <end position="500"/>
    </location>
</feature>